<dbReference type="InterPro" id="IPR036457">
    <property type="entry name" value="PPM-type-like_dom_sf"/>
</dbReference>
<accession>A0ABR3JKC7</accession>
<feature type="domain" description="PPM-type phosphatase" evidence="1">
    <location>
        <begin position="76"/>
        <end position="429"/>
    </location>
</feature>
<evidence type="ECO:0000259" key="1">
    <source>
        <dbReference type="PROSITE" id="PS51746"/>
    </source>
</evidence>
<dbReference type="Pfam" id="PF00481">
    <property type="entry name" value="PP2C"/>
    <property type="match status" value="1"/>
</dbReference>
<dbReference type="PROSITE" id="PS51746">
    <property type="entry name" value="PPM_2"/>
    <property type="match status" value="1"/>
</dbReference>
<dbReference type="InterPro" id="IPR001932">
    <property type="entry name" value="PPM-type_phosphatase-like_dom"/>
</dbReference>
<evidence type="ECO:0000313" key="3">
    <source>
        <dbReference type="Proteomes" id="UP001556367"/>
    </source>
</evidence>
<proteinExistence type="predicted"/>
<reference evidence="3" key="1">
    <citation type="submission" date="2024-06" db="EMBL/GenBank/DDBJ databases">
        <title>Multi-omics analyses provide insights into the biosynthesis of the anticancer antibiotic pleurotin in Hohenbuehelia grisea.</title>
        <authorList>
            <person name="Weaver J.A."/>
            <person name="Alberti F."/>
        </authorList>
    </citation>
    <scope>NUCLEOTIDE SEQUENCE [LARGE SCALE GENOMIC DNA]</scope>
    <source>
        <strain evidence="3">T-177</strain>
    </source>
</reference>
<gene>
    <name evidence="2" type="ORF">HGRIS_002233</name>
</gene>
<dbReference type="PANTHER" id="PTHR13832:SF792">
    <property type="entry name" value="GM14286P"/>
    <property type="match status" value="1"/>
</dbReference>
<dbReference type="SUPFAM" id="SSF81606">
    <property type="entry name" value="PP2C-like"/>
    <property type="match status" value="1"/>
</dbReference>
<keyword evidence="3" id="KW-1185">Reference proteome</keyword>
<dbReference type="CDD" id="cd00143">
    <property type="entry name" value="PP2Cc"/>
    <property type="match status" value="1"/>
</dbReference>
<dbReference type="SMART" id="SM00332">
    <property type="entry name" value="PP2Cc"/>
    <property type="match status" value="1"/>
</dbReference>
<dbReference type="EMBL" id="JASNQZ010000006">
    <property type="protein sequence ID" value="KAL0956064.1"/>
    <property type="molecule type" value="Genomic_DNA"/>
</dbReference>
<protein>
    <recommendedName>
        <fullName evidence="1">PPM-type phosphatase domain-containing protein</fullName>
    </recommendedName>
</protein>
<name>A0ABR3JKC7_9AGAR</name>
<dbReference type="InterPro" id="IPR015655">
    <property type="entry name" value="PP2C"/>
</dbReference>
<comment type="caution">
    <text evidence="2">The sequence shown here is derived from an EMBL/GenBank/DDBJ whole genome shotgun (WGS) entry which is preliminary data.</text>
</comment>
<dbReference type="PANTHER" id="PTHR13832">
    <property type="entry name" value="PROTEIN PHOSPHATASE 2C"/>
    <property type="match status" value="1"/>
</dbReference>
<dbReference type="Proteomes" id="UP001556367">
    <property type="component" value="Unassembled WGS sequence"/>
</dbReference>
<dbReference type="Gene3D" id="3.60.40.10">
    <property type="entry name" value="PPM-type phosphatase domain"/>
    <property type="match status" value="1"/>
</dbReference>
<sequence length="433" mass="48124">MSGTILIPSASSTDHLEALAEVSQFGKTSLGHSEEAGTWTYRKLAEPYLTSELARQAKPHTVAFSDAVTFQPCPPHVSENQDRYLIQQWDLPDGRWTFCTVLDGHLNRYTVDYVKDRLPVGIKNTLQQAILARGRSSRMSSASISKILSDAVTGLDNALTSDFMRLVPDLTRPGRTETLPESNVRRVFDKRSSNYVAAARCLGGSTVVASLIDPQTRNLWVVNLGDCRAVLAQQDAPGTRWRGTPLVPVHNAHDQREVRRIRKEHPTEPTCVREGRVLDFLEPTRGIGDTWLKIPAAYTREVFSKISQKWIPPESLVAHAEHILTPPYVSNTPEVLHRPLSNAPGCSLLILCSDGLVDLYDTNIPHANLPSHWAGIVGQTFTTGPDNLAASLLRDALGGDDLDKVSQVLTVEMDEDRWIDDTTIIVQRLYERR</sequence>
<evidence type="ECO:0000313" key="2">
    <source>
        <dbReference type="EMBL" id="KAL0956064.1"/>
    </source>
</evidence>
<organism evidence="2 3">
    <name type="scientific">Hohenbuehelia grisea</name>
    <dbReference type="NCBI Taxonomy" id="104357"/>
    <lineage>
        <taxon>Eukaryota</taxon>
        <taxon>Fungi</taxon>
        <taxon>Dikarya</taxon>
        <taxon>Basidiomycota</taxon>
        <taxon>Agaricomycotina</taxon>
        <taxon>Agaricomycetes</taxon>
        <taxon>Agaricomycetidae</taxon>
        <taxon>Agaricales</taxon>
        <taxon>Pleurotineae</taxon>
        <taxon>Pleurotaceae</taxon>
        <taxon>Hohenbuehelia</taxon>
    </lineage>
</organism>